<reference evidence="10" key="1">
    <citation type="journal article" date="2019" name="Int. J. Syst. Evol. Microbiol.">
        <title>The Global Catalogue of Microorganisms (GCM) 10K type strain sequencing project: providing services to taxonomists for standard genome sequencing and annotation.</title>
        <authorList>
            <consortium name="The Broad Institute Genomics Platform"/>
            <consortium name="The Broad Institute Genome Sequencing Center for Infectious Disease"/>
            <person name="Wu L."/>
            <person name="Ma J."/>
        </authorList>
    </citation>
    <scope>NUCLEOTIDE SEQUENCE [LARGE SCALE GENOMIC DNA]</scope>
    <source>
        <strain evidence="10">CGMCC 1.13574</strain>
    </source>
</reference>
<dbReference type="PRINTS" id="PR01434">
    <property type="entry name" value="NADHDHGNASE5"/>
</dbReference>
<comment type="subcellular location">
    <subcellularLocation>
        <location evidence="1">Endomembrane system</location>
        <topology evidence="1">Multi-pass membrane protein</topology>
    </subcellularLocation>
    <subcellularLocation>
        <location evidence="5">Membrane</location>
        <topology evidence="5">Multi-pass membrane protein</topology>
    </subcellularLocation>
</comment>
<dbReference type="NCBIfam" id="TIGR01974">
    <property type="entry name" value="NDH_I_L"/>
    <property type="match status" value="1"/>
</dbReference>
<feature type="domain" description="NADH:quinone oxidoreductase/Mrp antiporter transmembrane" evidence="7">
    <location>
        <begin position="136"/>
        <end position="416"/>
    </location>
</feature>
<feature type="transmembrane region" description="Helical" evidence="6">
    <location>
        <begin position="327"/>
        <end position="344"/>
    </location>
</feature>
<dbReference type="Gene3D" id="1.20.5.2700">
    <property type="match status" value="1"/>
</dbReference>
<feature type="transmembrane region" description="Helical" evidence="6">
    <location>
        <begin position="215"/>
        <end position="239"/>
    </location>
</feature>
<feature type="transmembrane region" description="Helical" evidence="6">
    <location>
        <begin position="87"/>
        <end position="107"/>
    </location>
</feature>
<evidence type="ECO:0000256" key="2">
    <source>
        <dbReference type="ARBA" id="ARBA00022692"/>
    </source>
</evidence>
<feature type="transmembrane region" description="Helical" evidence="6">
    <location>
        <begin position="173"/>
        <end position="195"/>
    </location>
</feature>
<name>A0ABV9NFF8_9GAMM</name>
<dbReference type="NCBIfam" id="NF005141">
    <property type="entry name" value="PRK06590.1"/>
    <property type="match status" value="1"/>
</dbReference>
<feature type="transmembrane region" description="Helical" evidence="6">
    <location>
        <begin position="293"/>
        <end position="315"/>
    </location>
</feature>
<feature type="transmembrane region" description="Helical" evidence="6">
    <location>
        <begin position="566"/>
        <end position="590"/>
    </location>
</feature>
<feature type="transmembrane region" description="Helical" evidence="6">
    <location>
        <begin position="429"/>
        <end position="450"/>
    </location>
</feature>
<dbReference type="InterPro" id="IPR001750">
    <property type="entry name" value="ND/Mrp_TM"/>
</dbReference>
<dbReference type="InterPro" id="IPR018393">
    <property type="entry name" value="NADHpl_OxRdtase_5_subgr"/>
</dbReference>
<evidence type="ECO:0000256" key="4">
    <source>
        <dbReference type="ARBA" id="ARBA00023136"/>
    </source>
</evidence>
<dbReference type="RefSeq" id="WP_377003099.1">
    <property type="nucleotide sequence ID" value="NZ_JBHSGG010000003.1"/>
</dbReference>
<evidence type="ECO:0000313" key="10">
    <source>
        <dbReference type="Proteomes" id="UP001595892"/>
    </source>
</evidence>
<evidence type="ECO:0000256" key="5">
    <source>
        <dbReference type="RuleBase" id="RU000320"/>
    </source>
</evidence>
<evidence type="ECO:0000256" key="3">
    <source>
        <dbReference type="ARBA" id="ARBA00022989"/>
    </source>
</evidence>
<evidence type="ECO:0000256" key="1">
    <source>
        <dbReference type="ARBA" id="ARBA00004127"/>
    </source>
</evidence>
<sequence>MLSQNLLLTVVLAPLLGAILAGFFGRQIGRAGAHTVTILGVAVSCAASVYVLYQLVAAGAEPFYGNVYTWFDIGGYSAHVGFMVDRLTAMMMVVVTFVSLLVHVYTIGYMHDDPGYQRFFSYISLFTFSMLMLVMSNNFLQLFFGWEAVGLVSYLLIGFWFKRPSAVFANMKAFLVNRVGDFGFLLGIAAILYFFGSLDYRTVFANVQSLEGQTMAGLVGYDWAAATFICICLFIGAMGKSAQVPLHVWLPDSMEGPTPISALIHAATMVTAGIFMVARMSPLFEMSPTALELVLFIGATTAFFTGLIGLIQYDIKRVVAYSTLSQLGYMTVALGVSAYSAAVFHLMTHAFFKALLFLAAGSVIIGMHHEQDMRKMGGLRRYMPITWITALIGTLALVGTPFFSGYYSKDMIIEAAGVAGEGGGWVQHYAYWCVLLGVFVTSFYSFRLLYMTFHGPERFRDAHAHEAHAEGHGDVHHTDAEVQVKADDPAHDDHGHHGPVEPHESPWVVTLPLVLLAIPSILIGFFTVTPMLFGDFFDGAIFVLPENDTVAVLGRELFHGAVAFGFHFYASPVFWLAFAGFAAATWIYLFQPSVAARTRKALSPLVRILENKYGFDDLWIKGFAGGGVKLGRAFWKAGDTAVIDGVAVNGSAFVVDRLGAVLRRLQSGYLYHYAFAMIVGVIALLFALMRIVG</sequence>
<dbReference type="PRINTS" id="PR01435">
    <property type="entry name" value="NPOXDRDTASE5"/>
</dbReference>
<feature type="transmembrane region" description="Helical" evidence="6">
    <location>
        <begin position="350"/>
        <end position="367"/>
    </location>
</feature>
<organism evidence="9 10">
    <name type="scientific">Coralloluteibacterium thermophilum</name>
    <dbReference type="NCBI Taxonomy" id="2707049"/>
    <lineage>
        <taxon>Bacteria</taxon>
        <taxon>Pseudomonadati</taxon>
        <taxon>Pseudomonadota</taxon>
        <taxon>Gammaproteobacteria</taxon>
        <taxon>Lysobacterales</taxon>
        <taxon>Lysobacteraceae</taxon>
        <taxon>Coralloluteibacterium</taxon>
    </lineage>
</organism>
<feature type="transmembrane region" description="Helical" evidence="6">
    <location>
        <begin position="260"/>
        <end position="281"/>
    </location>
</feature>
<feature type="transmembrane region" description="Helical" evidence="6">
    <location>
        <begin position="142"/>
        <end position="161"/>
    </location>
</feature>
<gene>
    <name evidence="9" type="primary">nuoL</name>
    <name evidence="9" type="ORF">ACFO3Q_02800</name>
</gene>
<feature type="transmembrane region" description="Helical" evidence="6">
    <location>
        <begin position="119"/>
        <end position="136"/>
    </location>
</feature>
<evidence type="ECO:0000256" key="6">
    <source>
        <dbReference type="SAM" id="Phobius"/>
    </source>
</evidence>
<keyword evidence="2 5" id="KW-0812">Transmembrane</keyword>
<proteinExistence type="predicted"/>
<dbReference type="Proteomes" id="UP001595892">
    <property type="component" value="Unassembled WGS sequence"/>
</dbReference>
<keyword evidence="4 6" id="KW-0472">Membrane</keyword>
<evidence type="ECO:0000259" key="7">
    <source>
        <dbReference type="Pfam" id="PF00361"/>
    </source>
</evidence>
<dbReference type="Pfam" id="PF00662">
    <property type="entry name" value="Proton_antipo_N"/>
    <property type="match status" value="1"/>
</dbReference>
<accession>A0ABV9NFF8</accession>
<feature type="transmembrane region" description="Helical" evidence="6">
    <location>
        <begin position="36"/>
        <end position="56"/>
    </location>
</feature>
<evidence type="ECO:0000313" key="9">
    <source>
        <dbReference type="EMBL" id="MFC4727097.1"/>
    </source>
</evidence>
<dbReference type="InterPro" id="IPR001516">
    <property type="entry name" value="Proton_antipo_N"/>
</dbReference>
<keyword evidence="3 6" id="KW-1133">Transmembrane helix</keyword>
<evidence type="ECO:0000259" key="8">
    <source>
        <dbReference type="Pfam" id="PF00662"/>
    </source>
</evidence>
<dbReference type="Pfam" id="PF00361">
    <property type="entry name" value="Proton_antipo_M"/>
    <property type="match status" value="1"/>
</dbReference>
<feature type="domain" description="NADH-Ubiquinone oxidoreductase (complex I) chain 5 N-terminal" evidence="8">
    <location>
        <begin position="70"/>
        <end position="120"/>
    </location>
</feature>
<dbReference type="PANTHER" id="PTHR42829">
    <property type="entry name" value="NADH-UBIQUINONE OXIDOREDUCTASE CHAIN 5"/>
    <property type="match status" value="1"/>
</dbReference>
<feature type="transmembrane region" description="Helical" evidence="6">
    <location>
        <begin position="387"/>
        <end position="409"/>
    </location>
</feature>
<feature type="transmembrane region" description="Helical" evidence="6">
    <location>
        <begin position="507"/>
        <end position="528"/>
    </location>
</feature>
<feature type="transmembrane region" description="Helical" evidence="6">
    <location>
        <begin position="6"/>
        <end position="24"/>
    </location>
</feature>
<feature type="transmembrane region" description="Helical" evidence="6">
    <location>
        <begin position="670"/>
        <end position="692"/>
    </location>
</feature>
<comment type="caution">
    <text evidence="9">The sequence shown here is derived from an EMBL/GenBank/DDBJ whole genome shotgun (WGS) entry which is preliminary data.</text>
</comment>
<protein>
    <submittedName>
        <fullName evidence="9">NADH-quinone oxidoreductase subunit L</fullName>
    </submittedName>
</protein>
<dbReference type="EMBL" id="JBHSGG010000003">
    <property type="protein sequence ID" value="MFC4727097.1"/>
    <property type="molecule type" value="Genomic_DNA"/>
</dbReference>
<keyword evidence="10" id="KW-1185">Reference proteome</keyword>
<dbReference type="PANTHER" id="PTHR42829:SF2">
    <property type="entry name" value="NADH-UBIQUINONE OXIDOREDUCTASE CHAIN 5"/>
    <property type="match status" value="1"/>
</dbReference>
<dbReference type="InterPro" id="IPR003945">
    <property type="entry name" value="NU5C-like"/>
</dbReference>